<dbReference type="EMBL" id="KB908833">
    <property type="protein sequence ID" value="EOA83072.1"/>
    <property type="molecule type" value="Genomic_DNA"/>
</dbReference>
<name>R0K403_EXST2</name>
<dbReference type="AlphaFoldDB" id="R0K403"/>
<dbReference type="HOGENOM" id="CLU_2051100_0_0_1"/>
<reference evidence="1 2" key="2">
    <citation type="journal article" date="2013" name="PLoS Genet.">
        <title>Comparative genome structure, secondary metabolite, and effector coding capacity across Cochliobolus pathogens.</title>
        <authorList>
            <person name="Condon B.J."/>
            <person name="Leng Y."/>
            <person name="Wu D."/>
            <person name="Bushley K.E."/>
            <person name="Ohm R.A."/>
            <person name="Otillar R."/>
            <person name="Martin J."/>
            <person name="Schackwitz W."/>
            <person name="Grimwood J."/>
            <person name="MohdZainudin N."/>
            <person name="Xue C."/>
            <person name="Wang R."/>
            <person name="Manning V.A."/>
            <person name="Dhillon B."/>
            <person name="Tu Z.J."/>
            <person name="Steffenson B.J."/>
            <person name="Salamov A."/>
            <person name="Sun H."/>
            <person name="Lowry S."/>
            <person name="LaButti K."/>
            <person name="Han J."/>
            <person name="Copeland A."/>
            <person name="Lindquist E."/>
            <person name="Barry K."/>
            <person name="Schmutz J."/>
            <person name="Baker S.E."/>
            <person name="Ciuffetti L.M."/>
            <person name="Grigoriev I.V."/>
            <person name="Zhong S."/>
            <person name="Turgeon B.G."/>
        </authorList>
    </citation>
    <scope>NUCLEOTIDE SEQUENCE [LARGE SCALE GENOMIC DNA]</scope>
    <source>
        <strain evidence="2">28A</strain>
    </source>
</reference>
<evidence type="ECO:0000313" key="1">
    <source>
        <dbReference type="EMBL" id="EOA83072.1"/>
    </source>
</evidence>
<protein>
    <submittedName>
        <fullName evidence="1">Uncharacterized protein</fullName>
    </submittedName>
</protein>
<organism evidence="1 2">
    <name type="scientific">Exserohilum turcicum (strain 28A)</name>
    <name type="common">Northern leaf blight fungus</name>
    <name type="synonym">Setosphaeria turcica</name>
    <dbReference type="NCBI Taxonomy" id="671987"/>
    <lineage>
        <taxon>Eukaryota</taxon>
        <taxon>Fungi</taxon>
        <taxon>Dikarya</taxon>
        <taxon>Ascomycota</taxon>
        <taxon>Pezizomycotina</taxon>
        <taxon>Dothideomycetes</taxon>
        <taxon>Pleosporomycetidae</taxon>
        <taxon>Pleosporales</taxon>
        <taxon>Pleosporineae</taxon>
        <taxon>Pleosporaceae</taxon>
        <taxon>Exserohilum</taxon>
    </lineage>
</organism>
<keyword evidence="2" id="KW-1185">Reference proteome</keyword>
<accession>R0K403</accession>
<sequence>MSEEDLVELGRRIQGLKKSGSGLIVVIGMVRTRSNLERDTIPEYVVTAGLFSTGALAVRVWNQDIQMEKLPPWGKKNRRVMDREDFRGLGYQFSPFSSMSNEKLIGYLQGIRIGRSLDSS</sequence>
<dbReference type="GeneID" id="19402483"/>
<proteinExistence type="predicted"/>
<dbReference type="Proteomes" id="UP000016935">
    <property type="component" value="Unassembled WGS sequence"/>
</dbReference>
<reference evidence="1 2" key="1">
    <citation type="journal article" date="2012" name="PLoS Pathog.">
        <title>Diverse lifestyles and strategies of plant pathogenesis encoded in the genomes of eighteen Dothideomycetes fungi.</title>
        <authorList>
            <person name="Ohm R.A."/>
            <person name="Feau N."/>
            <person name="Henrissat B."/>
            <person name="Schoch C.L."/>
            <person name="Horwitz B.A."/>
            <person name="Barry K.W."/>
            <person name="Condon B.J."/>
            <person name="Copeland A.C."/>
            <person name="Dhillon B."/>
            <person name="Glaser F."/>
            <person name="Hesse C.N."/>
            <person name="Kosti I."/>
            <person name="LaButti K."/>
            <person name="Lindquist E.A."/>
            <person name="Lucas S."/>
            <person name="Salamov A.A."/>
            <person name="Bradshaw R.E."/>
            <person name="Ciuffetti L."/>
            <person name="Hamelin R.C."/>
            <person name="Kema G.H.J."/>
            <person name="Lawrence C."/>
            <person name="Scott J.A."/>
            <person name="Spatafora J.W."/>
            <person name="Turgeon B.G."/>
            <person name="de Wit P.J.G.M."/>
            <person name="Zhong S."/>
            <person name="Goodwin S.B."/>
            <person name="Grigoriev I.V."/>
        </authorList>
    </citation>
    <scope>NUCLEOTIDE SEQUENCE [LARGE SCALE GENOMIC DNA]</scope>
    <source>
        <strain evidence="2">28A</strain>
    </source>
</reference>
<evidence type="ECO:0000313" key="2">
    <source>
        <dbReference type="Proteomes" id="UP000016935"/>
    </source>
</evidence>
<dbReference type="RefSeq" id="XP_008028713.1">
    <property type="nucleotide sequence ID" value="XM_008030522.1"/>
</dbReference>
<gene>
    <name evidence="1" type="ORF">SETTUDRAFT_21771</name>
</gene>